<dbReference type="Proteomes" id="UP000235547">
    <property type="component" value="Unassembled WGS sequence"/>
</dbReference>
<keyword evidence="3" id="KW-1185">Reference proteome</keyword>
<comment type="caution">
    <text evidence="2">The sequence shown here is derived from an EMBL/GenBank/DDBJ whole genome shotgun (WGS) entry which is preliminary data.</text>
</comment>
<dbReference type="OrthoDB" id="2080452at2"/>
<accession>A0A2N7UPZ3</accession>
<dbReference type="Pfam" id="PF01471">
    <property type="entry name" value="PG_binding_1"/>
    <property type="match status" value="1"/>
</dbReference>
<evidence type="ECO:0000313" key="2">
    <source>
        <dbReference type="EMBL" id="PMR82505.1"/>
    </source>
</evidence>
<dbReference type="SUPFAM" id="SSF47090">
    <property type="entry name" value="PGBD-like"/>
    <property type="match status" value="1"/>
</dbReference>
<evidence type="ECO:0000259" key="1">
    <source>
        <dbReference type="Pfam" id="PF01471"/>
    </source>
</evidence>
<dbReference type="RefSeq" id="WP_107164721.1">
    <property type="nucleotide sequence ID" value="NZ_BNAE01000001.1"/>
</dbReference>
<dbReference type="EMBL" id="PNRG01000004">
    <property type="protein sequence ID" value="PMR82505.1"/>
    <property type="molecule type" value="Genomic_DNA"/>
</dbReference>
<protein>
    <recommendedName>
        <fullName evidence="1">Peptidoglycan binding-like domain-containing protein</fullName>
    </recommendedName>
</protein>
<dbReference type="InterPro" id="IPR036365">
    <property type="entry name" value="PGBD-like_sf"/>
</dbReference>
<sequence length="1464" mass="158664">MGARNEMLGGGVGMMGKSNWPLRAGTLMVCLWGAGEALAAERTVARMGELRASVSASNWCGPIVRVDVEAPSGAQLDPNTRELQLLIGGVRQILTLECPAVQELELTGLAGGQVAGHWRHRSDGQLVAMAPPATPDTPVVPPMLPPTGPVTTAHVAKAQRLLSELGYQPGPADGLVGQRTRTAIAAFMVDRQLPYSDRVNHDLLAQLHLARCGNPVGCEQGESAIASSQAPMVGSRQNADTSQAAAGVAQPSGPLVAPALPGAAPVGGSAQASVEASAMIDAGQASAGGAASASTRAPAMPPSHDYQAMAQRLGLRMLKGLPVLTGSSGVLSEEQAKASVRLLDLAALGATPEHVENDPQCWAQTYLSEAEQPAFLGGGWASGSMEVWRGDNEFERARAREGFLEQHGERLRSQAVAFPLEFMMVQKTRLQGYDQGTGGFPLSGIAPSVNGLGDIERMLGAGRHRPACAIRALKVSAPAVQVPEVWRMPPERAEQVLQRLSERSVHVAIGVRLREMPIDEDLDPRLNYRRIPLWAEVTSIAAYEDPDLERLIEDFGVSSATAPVLLTGLPEALSFSEPALPDQVTLDEESLALVILRDHGDVLSDTAWRLLLSQQSDADQAYYERRYSRDTGSQRFDVERSGFDPRYTPFFPKGERYRQNNDFSAEKMALFKEWAMLRASRLPEALNLRIGISARGNEPAAIGLPVMAERRDTARLVEWFGEQGYSTHQVLQPDLNPIGVGIDFDPAIMAGPGIKRRPFLVLPNLASRYVPDVSQQDAERILGGPSGRHVMELALRIDGSEFVTLDERNEALVVSAEPVGLYSHDRTGSEVVYRHEYEVPDLASERQEVASSSTVVAPEGPLPLTSEVMDLLMVRHVPEAVSDADYLMMLEARWTYEDSLPLGGAEPEWGRFFVPGRAKPDEAGFAERLEDFKAWTLARTEAMPETFTLYQAHVPLGPDRPLELLGSRNLAHGPIELQYASAEIRSCRHAAQNREALTPACDYLESVLSSTSHSYPLGLGYQTVGPRVSCGMALRRGRSGDPETAYCKARRELFEKVGTNNVEPGFRDILVLDKEVVFAGTQAEADAASGAGVLVEFAVRGARVETQPLPVRLVEASRRIMAYQQALGWDENFRFTSNNSTIREMLGYQPPRARPGTSGAAPPERYFVFEAELRSAGFVNKGTGEWIDDLALREPPAFDLAALEVPDAQALSSPPDAPYGPDVLGIQLGMSIDEAEAIIRDHMTVGHVLVRDRKLDPRFASGEFETFSSSRLFVADDMSELIVLYDEPPVAEGVVMGVTRQLAFPKGQVTTGLLLGELRKKYGEENWSDENHLKVGWGDGFASARPSDLRAHPCMPEMRQMRSNGRDPLWALEDGSSAESVTGLAGKALTIPGISLASRHALQGRECGVSLVLDSSAPGEEHDLFSLHLTDPNRYLRVHARSQEIVKSGESGAEGQTVSLEIKL</sequence>
<gene>
    <name evidence="2" type="ORF">C1H70_01945</name>
</gene>
<evidence type="ECO:0000313" key="3">
    <source>
        <dbReference type="Proteomes" id="UP000235547"/>
    </source>
</evidence>
<dbReference type="Gene3D" id="1.10.101.10">
    <property type="entry name" value="PGBD-like superfamily/PGBD"/>
    <property type="match status" value="1"/>
</dbReference>
<proteinExistence type="predicted"/>
<reference evidence="2 3" key="1">
    <citation type="submission" date="2018-01" db="EMBL/GenBank/DDBJ databases">
        <title>Halomonas endophytica sp. nov., isolated from storage liquid in the stems of Populus euphratica.</title>
        <authorList>
            <person name="Chen C."/>
        </authorList>
    </citation>
    <scope>NUCLEOTIDE SEQUENCE [LARGE SCALE GENOMIC DNA]</scope>
    <source>
        <strain evidence="2 3">BZ-SZ-XJ27</strain>
    </source>
</reference>
<organism evidence="2 3">
    <name type="scientific">Halomonas urumqiensis</name>
    <dbReference type="NCBI Taxonomy" id="1684789"/>
    <lineage>
        <taxon>Bacteria</taxon>
        <taxon>Pseudomonadati</taxon>
        <taxon>Pseudomonadota</taxon>
        <taxon>Gammaproteobacteria</taxon>
        <taxon>Oceanospirillales</taxon>
        <taxon>Halomonadaceae</taxon>
        <taxon>Halomonas</taxon>
    </lineage>
</organism>
<dbReference type="InterPro" id="IPR036366">
    <property type="entry name" value="PGBDSf"/>
</dbReference>
<name>A0A2N7UPZ3_9GAMM</name>
<dbReference type="InterPro" id="IPR002477">
    <property type="entry name" value="Peptidoglycan-bd-like"/>
</dbReference>
<feature type="domain" description="Peptidoglycan binding-like" evidence="1">
    <location>
        <begin position="155"/>
        <end position="200"/>
    </location>
</feature>